<dbReference type="Pfam" id="PF09916">
    <property type="entry name" value="DUF2145"/>
    <property type="match status" value="1"/>
</dbReference>
<protein>
    <submittedName>
        <fullName evidence="1">Uncharacterized protein</fullName>
    </submittedName>
</protein>
<organism evidence="1 2">
    <name type="scientific">Legionella geestiana</name>
    <dbReference type="NCBI Taxonomy" id="45065"/>
    <lineage>
        <taxon>Bacteria</taxon>
        <taxon>Pseudomonadati</taxon>
        <taxon>Pseudomonadota</taxon>
        <taxon>Gammaproteobacteria</taxon>
        <taxon>Legionellales</taxon>
        <taxon>Legionellaceae</taxon>
        <taxon>Legionella</taxon>
    </lineage>
</organism>
<dbReference type="PATRIC" id="fig|45065.4.peg.1646"/>
<dbReference type="OrthoDB" id="6623995at2"/>
<evidence type="ECO:0000313" key="2">
    <source>
        <dbReference type="Proteomes" id="UP000054785"/>
    </source>
</evidence>
<name>A0A0W0TTN0_9GAMM</name>
<gene>
    <name evidence="1" type="ORF">Lgee_1519</name>
</gene>
<reference evidence="1 2" key="1">
    <citation type="submission" date="2015-11" db="EMBL/GenBank/DDBJ databases">
        <title>Genomic analysis of 38 Legionella species identifies large and diverse effector repertoires.</title>
        <authorList>
            <person name="Burstein D."/>
            <person name="Amaro F."/>
            <person name="Zusman T."/>
            <person name="Lifshitz Z."/>
            <person name="Cohen O."/>
            <person name="Gilbert J.A."/>
            <person name="Pupko T."/>
            <person name="Shuman H.A."/>
            <person name="Segal G."/>
        </authorList>
    </citation>
    <scope>NUCLEOTIDE SEQUENCE [LARGE SCALE GENOMIC DNA]</scope>
    <source>
        <strain evidence="1 2">ATCC 49504</strain>
    </source>
</reference>
<comment type="caution">
    <text evidence="1">The sequence shown here is derived from an EMBL/GenBank/DDBJ whole genome shotgun (WGS) entry which is preliminary data.</text>
</comment>
<dbReference type="EMBL" id="LNYC01000056">
    <property type="protein sequence ID" value="KTC98830.1"/>
    <property type="molecule type" value="Genomic_DNA"/>
</dbReference>
<dbReference type="Proteomes" id="UP000054785">
    <property type="component" value="Unassembled WGS sequence"/>
</dbReference>
<dbReference type="RefSeq" id="WP_051550867.1">
    <property type="nucleotide sequence ID" value="NZ_CAAAHN010000013.1"/>
</dbReference>
<accession>A0A0W0TTN0</accession>
<dbReference type="STRING" id="45065.Lgee_1519"/>
<evidence type="ECO:0000313" key="1">
    <source>
        <dbReference type="EMBL" id="KTC98830.1"/>
    </source>
</evidence>
<dbReference type="AlphaFoldDB" id="A0A0W0TTN0"/>
<sequence length="265" mass="30298">MMNNINKTLLSGLVLFMTAETGFAGNACEQTHIKPQLYLDAGKKALEVQNQLNHLNPRVALIARAGTNLKHYGQHYSHVGFVVKNYPGKKGKWTIVHLLNQCEVPKSSIYQQGLMNFFMDDLYTFDYQITIPKEAVQEKLYETLVSLQKQSLHNSSYSMIAYPFSTKYQNSNQWVLEVIASSMNPQSAHTRQAAQAYLHKTHFKASLIKIDGFSKFGASLFSRHVRFDDHPLEEQRRNTVSTVTVSSVVDYLREQHYLKSNIAYQ</sequence>
<dbReference type="InterPro" id="IPR014547">
    <property type="entry name" value="UCP028477"/>
</dbReference>
<proteinExistence type="predicted"/>
<keyword evidence="2" id="KW-1185">Reference proteome</keyword>